<dbReference type="GO" id="GO:0006310">
    <property type="term" value="P:DNA recombination"/>
    <property type="evidence" value="ECO:0007669"/>
    <property type="project" value="UniProtKB-KW"/>
</dbReference>
<dbReference type="InterPro" id="IPR002104">
    <property type="entry name" value="Integrase_catalytic"/>
</dbReference>
<dbReference type="Proteomes" id="UP000233722">
    <property type="component" value="Unassembled WGS sequence"/>
</dbReference>
<comment type="caution">
    <text evidence="3">The sequence shown here is derived from an EMBL/GenBank/DDBJ whole genome shotgun (WGS) entry which is preliminary data.</text>
</comment>
<evidence type="ECO:0000313" key="3">
    <source>
        <dbReference type="EMBL" id="PKU96178.1"/>
    </source>
</evidence>
<dbReference type="Gene3D" id="1.10.443.10">
    <property type="entry name" value="Intergrase catalytic core"/>
    <property type="match status" value="1"/>
</dbReference>
<dbReference type="SUPFAM" id="SSF56349">
    <property type="entry name" value="DNA breaking-rejoining enzymes"/>
    <property type="match status" value="1"/>
</dbReference>
<protein>
    <submittedName>
        <fullName evidence="3">Integrase</fullName>
    </submittedName>
</protein>
<gene>
    <name evidence="3" type="ORF">CQR45_0300</name>
</gene>
<dbReference type="InterPro" id="IPR011010">
    <property type="entry name" value="DNA_brk_join_enz"/>
</dbReference>
<dbReference type="AlphaFoldDB" id="A0A2N3QVJ7"/>
<dbReference type="InterPro" id="IPR013762">
    <property type="entry name" value="Integrase-like_cat_sf"/>
</dbReference>
<dbReference type="GO" id="GO:0003677">
    <property type="term" value="F:DNA binding"/>
    <property type="evidence" value="ECO:0007669"/>
    <property type="project" value="InterPro"/>
</dbReference>
<organism evidence="3 4">
    <name type="scientific">Bifidobacterium pseudolongum subsp. globosum</name>
    <dbReference type="NCBI Taxonomy" id="1690"/>
    <lineage>
        <taxon>Bacteria</taxon>
        <taxon>Bacillati</taxon>
        <taxon>Actinomycetota</taxon>
        <taxon>Actinomycetes</taxon>
        <taxon>Bifidobacteriales</taxon>
        <taxon>Bifidobacteriaceae</taxon>
        <taxon>Bifidobacterium</taxon>
    </lineage>
</organism>
<name>A0A2N3QVJ7_9BIFI</name>
<keyword evidence="1" id="KW-0233">DNA recombination</keyword>
<evidence type="ECO:0000313" key="4">
    <source>
        <dbReference type="Proteomes" id="UP000233722"/>
    </source>
</evidence>
<evidence type="ECO:0000256" key="1">
    <source>
        <dbReference type="ARBA" id="ARBA00023172"/>
    </source>
</evidence>
<evidence type="ECO:0000259" key="2">
    <source>
        <dbReference type="PROSITE" id="PS51898"/>
    </source>
</evidence>
<dbReference type="EMBL" id="PCHA01000014">
    <property type="protein sequence ID" value="PKU96178.1"/>
    <property type="molecule type" value="Genomic_DNA"/>
</dbReference>
<reference evidence="3 4" key="1">
    <citation type="submission" date="2017-10" db="EMBL/GenBank/DDBJ databases">
        <title>Bifidobacterium genomics.</title>
        <authorList>
            <person name="Lugli G.A."/>
            <person name="Milani C."/>
            <person name="Mancabelli L."/>
        </authorList>
    </citation>
    <scope>NUCLEOTIDE SEQUENCE [LARGE SCALE GENOMIC DNA]</scope>
    <source>
        <strain evidence="3 4">1747B</strain>
    </source>
</reference>
<accession>A0A2N3QVJ7</accession>
<dbReference type="PROSITE" id="PS51898">
    <property type="entry name" value="TYR_RECOMBINASE"/>
    <property type="match status" value="1"/>
</dbReference>
<dbReference type="GO" id="GO:0015074">
    <property type="term" value="P:DNA integration"/>
    <property type="evidence" value="ECO:0007669"/>
    <property type="project" value="InterPro"/>
</dbReference>
<sequence>MRSARHFFSTALAETGAADDARKAIMGHAKIATTAGYTHWTPERLAALADEARDAVGIR</sequence>
<dbReference type="Pfam" id="PF00589">
    <property type="entry name" value="Phage_integrase"/>
    <property type="match status" value="1"/>
</dbReference>
<feature type="domain" description="Tyr recombinase" evidence="2">
    <location>
        <begin position="1"/>
        <end position="50"/>
    </location>
</feature>
<proteinExistence type="predicted"/>